<dbReference type="RefSeq" id="WP_273686157.1">
    <property type="nucleotide sequence ID" value="NZ_CP117411.1"/>
</dbReference>
<protein>
    <submittedName>
        <fullName evidence="5">IclR family transcriptional regulator</fullName>
    </submittedName>
</protein>
<name>A0ABY7TH63_9SPHN</name>
<dbReference type="InterPro" id="IPR036390">
    <property type="entry name" value="WH_DNA-bd_sf"/>
</dbReference>
<dbReference type="InterPro" id="IPR005471">
    <property type="entry name" value="Tscrpt_reg_IclR_N"/>
</dbReference>
<dbReference type="SUPFAM" id="SSF55781">
    <property type="entry name" value="GAF domain-like"/>
    <property type="match status" value="1"/>
</dbReference>
<evidence type="ECO:0000313" key="6">
    <source>
        <dbReference type="Proteomes" id="UP001220395"/>
    </source>
</evidence>
<keyword evidence="3" id="KW-0804">Transcription</keyword>
<gene>
    <name evidence="5" type="ORF">PQ455_11170</name>
</gene>
<evidence type="ECO:0000256" key="2">
    <source>
        <dbReference type="ARBA" id="ARBA00023125"/>
    </source>
</evidence>
<dbReference type="PANTHER" id="PTHR30136">
    <property type="entry name" value="HELIX-TURN-HELIX TRANSCRIPTIONAL REGULATOR, ICLR FAMILY"/>
    <property type="match status" value="1"/>
</dbReference>
<organism evidence="5 6">
    <name type="scientific">Sphingomonas naphthae</name>
    <dbReference type="NCBI Taxonomy" id="1813468"/>
    <lineage>
        <taxon>Bacteria</taxon>
        <taxon>Pseudomonadati</taxon>
        <taxon>Pseudomonadota</taxon>
        <taxon>Alphaproteobacteria</taxon>
        <taxon>Sphingomonadales</taxon>
        <taxon>Sphingomonadaceae</taxon>
        <taxon>Sphingomonas</taxon>
    </lineage>
</organism>
<dbReference type="SUPFAM" id="SSF46785">
    <property type="entry name" value="Winged helix' DNA-binding domain"/>
    <property type="match status" value="1"/>
</dbReference>
<proteinExistence type="predicted"/>
<evidence type="ECO:0000256" key="3">
    <source>
        <dbReference type="ARBA" id="ARBA00023163"/>
    </source>
</evidence>
<dbReference type="SMART" id="SM00346">
    <property type="entry name" value="HTH_ICLR"/>
    <property type="match status" value="1"/>
</dbReference>
<accession>A0ABY7TH63</accession>
<feature type="domain" description="IclR-ED" evidence="4">
    <location>
        <begin position="67"/>
        <end position="248"/>
    </location>
</feature>
<evidence type="ECO:0000313" key="5">
    <source>
        <dbReference type="EMBL" id="WCT72203.1"/>
    </source>
</evidence>
<reference evidence="5 6" key="1">
    <citation type="submission" date="2023-02" db="EMBL/GenBank/DDBJ databases">
        <title>Genome sequence of Sphingomonas naphthae.</title>
        <authorList>
            <person name="Kim S."/>
            <person name="Heo J."/>
            <person name="Kwon S.-W."/>
        </authorList>
    </citation>
    <scope>NUCLEOTIDE SEQUENCE [LARGE SCALE GENOMIC DNA]</scope>
    <source>
        <strain evidence="5 6">KACC 18716</strain>
    </source>
</reference>
<keyword evidence="2" id="KW-0238">DNA-binding</keyword>
<dbReference type="Gene3D" id="1.10.10.10">
    <property type="entry name" value="Winged helix-like DNA-binding domain superfamily/Winged helix DNA-binding domain"/>
    <property type="match status" value="1"/>
</dbReference>
<dbReference type="PROSITE" id="PS51078">
    <property type="entry name" value="ICLR_ED"/>
    <property type="match status" value="1"/>
</dbReference>
<sequence>METIDSSLGRALGLFKAVVADRGSSSLRTLAHRQGVPLSTAQRWLIPFEREGLLVQAGRGRRVAGLALRAMAGQGDDIATIRSVALPLMRRFARERRTSIHLGVWDGDMVLYIAKAHGGGPRLFTREGMRLEGYCSAIGKVLLGGLPDAALDAYLADGSFIPLTERTITSPASLRRELMHAREQGFAADDREIQDDLVCHAVPIRDAAGTIRAALSVSRMTNRPTPEQHPTEALAEIAERIAGRVFRA</sequence>
<dbReference type="EMBL" id="CP117411">
    <property type="protein sequence ID" value="WCT72203.1"/>
    <property type="molecule type" value="Genomic_DNA"/>
</dbReference>
<evidence type="ECO:0000259" key="4">
    <source>
        <dbReference type="PROSITE" id="PS51078"/>
    </source>
</evidence>
<dbReference type="InterPro" id="IPR029016">
    <property type="entry name" value="GAF-like_dom_sf"/>
</dbReference>
<dbReference type="InterPro" id="IPR014757">
    <property type="entry name" value="Tscrpt_reg_IclR_C"/>
</dbReference>
<keyword evidence="6" id="KW-1185">Reference proteome</keyword>
<dbReference type="Pfam" id="PF09339">
    <property type="entry name" value="HTH_IclR"/>
    <property type="match status" value="1"/>
</dbReference>
<dbReference type="InterPro" id="IPR050707">
    <property type="entry name" value="HTH_MetabolicPath_Reg"/>
</dbReference>
<dbReference type="Pfam" id="PF01614">
    <property type="entry name" value="IclR_C"/>
    <property type="match status" value="1"/>
</dbReference>
<dbReference type="PANTHER" id="PTHR30136:SF24">
    <property type="entry name" value="HTH-TYPE TRANSCRIPTIONAL REPRESSOR ALLR"/>
    <property type="match status" value="1"/>
</dbReference>
<evidence type="ECO:0000256" key="1">
    <source>
        <dbReference type="ARBA" id="ARBA00023015"/>
    </source>
</evidence>
<dbReference type="Proteomes" id="UP001220395">
    <property type="component" value="Chromosome"/>
</dbReference>
<dbReference type="Gene3D" id="3.30.450.40">
    <property type="match status" value="1"/>
</dbReference>
<keyword evidence="1" id="KW-0805">Transcription regulation</keyword>
<dbReference type="InterPro" id="IPR036388">
    <property type="entry name" value="WH-like_DNA-bd_sf"/>
</dbReference>